<dbReference type="PANTHER" id="PTHR43280:SF10">
    <property type="entry name" value="REGULATORY PROTEIN POCR"/>
    <property type="match status" value="1"/>
</dbReference>
<dbReference type="PROSITE" id="PS01124">
    <property type="entry name" value="HTH_ARAC_FAMILY_2"/>
    <property type="match status" value="1"/>
</dbReference>
<dbReference type="Gene3D" id="3.40.50.2300">
    <property type="match status" value="1"/>
</dbReference>
<dbReference type="InterPro" id="IPR009057">
    <property type="entry name" value="Homeodomain-like_sf"/>
</dbReference>
<dbReference type="PROSITE" id="PS00041">
    <property type="entry name" value="HTH_ARAC_FAMILY_1"/>
    <property type="match status" value="1"/>
</dbReference>
<dbReference type="InterPro" id="IPR018060">
    <property type="entry name" value="HTH_AraC"/>
</dbReference>
<name>A0ABS4GM60_9BACL</name>
<evidence type="ECO:0000313" key="7">
    <source>
        <dbReference type="EMBL" id="MBP1931336.1"/>
    </source>
</evidence>
<dbReference type="InterPro" id="IPR001789">
    <property type="entry name" value="Sig_transdc_resp-reg_receiver"/>
</dbReference>
<dbReference type="RefSeq" id="WP_209809405.1">
    <property type="nucleotide sequence ID" value="NZ_JAGGKT010000002.1"/>
</dbReference>
<reference evidence="7 8" key="1">
    <citation type="submission" date="2021-03" db="EMBL/GenBank/DDBJ databases">
        <title>Genomic Encyclopedia of Type Strains, Phase IV (KMG-IV): sequencing the most valuable type-strain genomes for metagenomic binning, comparative biology and taxonomic classification.</title>
        <authorList>
            <person name="Goeker M."/>
        </authorList>
    </citation>
    <scope>NUCLEOTIDE SEQUENCE [LARGE SCALE GENOMIC DNA]</scope>
    <source>
        <strain evidence="7 8">DSM 24738</strain>
    </source>
</reference>
<keyword evidence="1" id="KW-0805">Transcription regulation</keyword>
<proteinExistence type="predicted"/>
<keyword evidence="3" id="KW-0804">Transcription</keyword>
<dbReference type="InterPro" id="IPR018062">
    <property type="entry name" value="HTH_AraC-typ_CS"/>
</dbReference>
<evidence type="ECO:0000259" key="5">
    <source>
        <dbReference type="PROSITE" id="PS01124"/>
    </source>
</evidence>
<dbReference type="SUPFAM" id="SSF46689">
    <property type="entry name" value="Homeodomain-like"/>
    <property type="match status" value="2"/>
</dbReference>
<dbReference type="EMBL" id="JAGGKT010000002">
    <property type="protein sequence ID" value="MBP1931336.1"/>
    <property type="molecule type" value="Genomic_DNA"/>
</dbReference>
<evidence type="ECO:0000313" key="8">
    <source>
        <dbReference type="Proteomes" id="UP001519343"/>
    </source>
</evidence>
<dbReference type="SMART" id="SM00342">
    <property type="entry name" value="HTH_ARAC"/>
    <property type="match status" value="1"/>
</dbReference>
<dbReference type="PROSITE" id="PS50110">
    <property type="entry name" value="RESPONSE_REGULATORY"/>
    <property type="match status" value="1"/>
</dbReference>
<comment type="caution">
    <text evidence="7">The sequence shown here is derived from an EMBL/GenBank/DDBJ whole genome shotgun (WGS) entry which is preliminary data.</text>
</comment>
<evidence type="ECO:0000256" key="4">
    <source>
        <dbReference type="PROSITE-ProRule" id="PRU00169"/>
    </source>
</evidence>
<feature type="domain" description="Response regulatory" evidence="6">
    <location>
        <begin position="4"/>
        <end position="120"/>
    </location>
</feature>
<feature type="modified residue" description="4-aspartylphosphate" evidence="4">
    <location>
        <position position="55"/>
    </location>
</feature>
<dbReference type="InterPro" id="IPR011006">
    <property type="entry name" value="CheY-like_superfamily"/>
</dbReference>
<keyword evidence="2" id="KW-0238">DNA-binding</keyword>
<dbReference type="CDD" id="cd17536">
    <property type="entry name" value="REC_YesN-like"/>
    <property type="match status" value="1"/>
</dbReference>
<keyword evidence="8" id="KW-1185">Reference proteome</keyword>
<evidence type="ECO:0000256" key="2">
    <source>
        <dbReference type="ARBA" id="ARBA00023125"/>
    </source>
</evidence>
<keyword evidence="4" id="KW-0597">Phosphoprotein</keyword>
<gene>
    <name evidence="7" type="ORF">J2Z37_001333</name>
</gene>
<dbReference type="Gene3D" id="1.10.10.60">
    <property type="entry name" value="Homeodomain-like"/>
    <property type="match status" value="2"/>
</dbReference>
<sequence length="383" mass="45592">MTETCFIVDDEPIEVLALEKILHERFPDLKIYTATGGSQLFKLLDQYKPDIMLIDIRMPGINGLDLVKEVKEMYPKVQVTIISAHEYFEYAQKAIELGVKKYLVKPASRSEVIDSVNEMIKEVQKQKNLRNEKIHNKERVGLTDYYLKRDLVLGVARRSLDQNDFDILIQLFKVDQDEAIIVLLKYEDRMVEKRLNELRDLWDLTFSLVLDEVYQNYHVFLLFHKQSNSQREELKDYLNENLMLFKEKYNEEIAWVISAPARNREQFYYAFEKAHSEIEGSHTLQEKVVNYIHSNYHRDLKLDEVADIANFSSYYFSKWFKKNFHKNFSEYIQELRVNRAQKLLKQTDLSVKEVSYRTGFNDPNYFSRIFKKITGRNPTDRSL</sequence>
<dbReference type="SMART" id="SM00448">
    <property type="entry name" value="REC"/>
    <property type="match status" value="1"/>
</dbReference>
<feature type="domain" description="HTH araC/xylS-type" evidence="5">
    <location>
        <begin position="286"/>
        <end position="383"/>
    </location>
</feature>
<dbReference type="Pfam" id="PF12833">
    <property type="entry name" value="HTH_18"/>
    <property type="match status" value="1"/>
</dbReference>
<organism evidence="7 8">
    <name type="scientific">Ammoniphilus resinae</name>
    <dbReference type="NCBI Taxonomy" id="861532"/>
    <lineage>
        <taxon>Bacteria</taxon>
        <taxon>Bacillati</taxon>
        <taxon>Bacillota</taxon>
        <taxon>Bacilli</taxon>
        <taxon>Bacillales</taxon>
        <taxon>Paenibacillaceae</taxon>
        <taxon>Aneurinibacillus group</taxon>
        <taxon>Ammoniphilus</taxon>
    </lineage>
</organism>
<evidence type="ECO:0000256" key="1">
    <source>
        <dbReference type="ARBA" id="ARBA00023015"/>
    </source>
</evidence>
<evidence type="ECO:0000259" key="6">
    <source>
        <dbReference type="PROSITE" id="PS50110"/>
    </source>
</evidence>
<accession>A0ABS4GM60</accession>
<evidence type="ECO:0000256" key="3">
    <source>
        <dbReference type="ARBA" id="ARBA00023163"/>
    </source>
</evidence>
<dbReference type="Pfam" id="PF00072">
    <property type="entry name" value="Response_reg"/>
    <property type="match status" value="1"/>
</dbReference>
<dbReference type="Proteomes" id="UP001519343">
    <property type="component" value="Unassembled WGS sequence"/>
</dbReference>
<dbReference type="PANTHER" id="PTHR43280">
    <property type="entry name" value="ARAC-FAMILY TRANSCRIPTIONAL REGULATOR"/>
    <property type="match status" value="1"/>
</dbReference>
<protein>
    <submittedName>
        <fullName evidence="7">Two-component system response regulator YesN</fullName>
    </submittedName>
</protein>
<dbReference type="SUPFAM" id="SSF52172">
    <property type="entry name" value="CheY-like"/>
    <property type="match status" value="1"/>
</dbReference>